<feature type="region of interest" description="Disordered" evidence="2">
    <location>
        <begin position="165"/>
        <end position="225"/>
    </location>
</feature>
<dbReference type="EMBL" id="CP034438">
    <property type="protein sequence ID" value="AZN29578.1"/>
    <property type="molecule type" value="Genomic_DNA"/>
</dbReference>
<dbReference type="RefSeq" id="WP_126039557.1">
    <property type="nucleotide sequence ID" value="NZ_CP034438.1"/>
</dbReference>
<accession>A0A3Q8WSZ0</accession>
<evidence type="ECO:0000313" key="3">
    <source>
        <dbReference type="EMBL" id="AZN29578.1"/>
    </source>
</evidence>
<organism evidence="3 4">
    <name type="scientific">Flaviflexus salsibiostraticola</name>
    <dbReference type="NCBI Taxonomy" id="1282737"/>
    <lineage>
        <taxon>Bacteria</taxon>
        <taxon>Bacillati</taxon>
        <taxon>Actinomycetota</taxon>
        <taxon>Actinomycetes</taxon>
        <taxon>Actinomycetales</taxon>
        <taxon>Actinomycetaceae</taxon>
        <taxon>Flaviflexus</taxon>
    </lineage>
</organism>
<evidence type="ECO:0000256" key="1">
    <source>
        <dbReference type="SAM" id="Coils"/>
    </source>
</evidence>
<evidence type="ECO:0008006" key="5">
    <source>
        <dbReference type="Google" id="ProtNLM"/>
    </source>
</evidence>
<feature type="compositionally biased region" description="Basic and acidic residues" evidence="2">
    <location>
        <begin position="165"/>
        <end position="191"/>
    </location>
</feature>
<dbReference type="Proteomes" id="UP000270021">
    <property type="component" value="Chromosome"/>
</dbReference>
<sequence>MTDYDADRAEAGDSLIAILDELIEVVASARGVPMSASAMINRSEVLDLLETARDIVPDQIEAADTIIAEASEVKAEAQRRAKTILERAHDDAEETIAQARRRAAELVSEHALTRAAEENADRIRQEARLQASRMNAGADRYSDDSLAHLQGELESLLAKVHAGRQELSRREETRVASEQADEHREERRRDEEREETEPAYTEVRFEDHGDEEFELPFEGASRGNA</sequence>
<evidence type="ECO:0000313" key="4">
    <source>
        <dbReference type="Proteomes" id="UP000270021"/>
    </source>
</evidence>
<reference evidence="3 4" key="1">
    <citation type="submission" date="2018-12" db="EMBL/GenBank/DDBJ databases">
        <title>Complete genome sequence of Flaviflexus salsibiostraticola KCTC 33148.</title>
        <authorList>
            <person name="Bae J.-W."/>
        </authorList>
    </citation>
    <scope>NUCLEOTIDE SEQUENCE [LARGE SCALE GENOMIC DNA]</scope>
    <source>
        <strain evidence="3 4">KCTC 33148</strain>
    </source>
</reference>
<dbReference type="KEGG" id="fsl:EJO69_04095"/>
<evidence type="ECO:0000256" key="2">
    <source>
        <dbReference type="SAM" id="MobiDB-lite"/>
    </source>
</evidence>
<feature type="coiled-coil region" evidence="1">
    <location>
        <begin position="60"/>
        <end position="109"/>
    </location>
</feature>
<name>A0A3Q8WSZ0_9ACTO</name>
<proteinExistence type="predicted"/>
<protein>
    <recommendedName>
        <fullName evidence="5">ATPase</fullName>
    </recommendedName>
</protein>
<dbReference type="OrthoDB" id="3291843at2"/>
<dbReference type="AlphaFoldDB" id="A0A3Q8WSZ0"/>
<gene>
    <name evidence="3" type="ORF">EJO69_04095</name>
</gene>
<keyword evidence="4" id="KW-1185">Reference proteome</keyword>
<keyword evidence="1" id="KW-0175">Coiled coil</keyword>